<keyword evidence="10 12" id="KW-0030">Aminoacyl-tRNA synthetase</keyword>
<gene>
    <name evidence="15" type="primary">CARS</name>
    <name evidence="12 15" type="synonym">cysS</name>
</gene>
<evidence type="ECO:0000259" key="14">
    <source>
        <dbReference type="SMART" id="SM00840"/>
    </source>
</evidence>
<feature type="binding site" evidence="12">
    <location>
        <position position="241"/>
    </location>
    <ligand>
        <name>Zn(2+)</name>
        <dbReference type="ChEBI" id="CHEBI:29105"/>
    </ligand>
</feature>
<dbReference type="Gene3D" id="1.20.120.1910">
    <property type="entry name" value="Cysteine-tRNA ligase, C-terminal anti-codon recognition domain"/>
    <property type="match status" value="1"/>
</dbReference>
<evidence type="ECO:0000256" key="3">
    <source>
        <dbReference type="ARBA" id="ARBA00022490"/>
    </source>
</evidence>
<dbReference type="EMBL" id="KF900807">
    <property type="protein sequence ID" value="AIF07603.1"/>
    <property type="molecule type" value="Genomic_DNA"/>
</dbReference>
<feature type="short sequence motif" description="'HIGH' region" evidence="12">
    <location>
        <begin position="30"/>
        <end position="40"/>
    </location>
</feature>
<dbReference type="InterPro" id="IPR009080">
    <property type="entry name" value="tRNAsynth_Ia_anticodon-bd"/>
</dbReference>
<evidence type="ECO:0000256" key="10">
    <source>
        <dbReference type="ARBA" id="ARBA00023146"/>
    </source>
</evidence>
<dbReference type="GO" id="GO:0004817">
    <property type="term" value="F:cysteine-tRNA ligase activity"/>
    <property type="evidence" value="ECO:0007669"/>
    <property type="project" value="UniProtKB-UniRule"/>
</dbReference>
<organism evidence="15">
    <name type="scientific">uncultured marine group II/III euryarchaeote KM3_205_C10</name>
    <dbReference type="NCBI Taxonomy" id="1456424"/>
    <lineage>
        <taxon>Archaea</taxon>
        <taxon>Methanobacteriati</taxon>
        <taxon>Methanobacteriota</taxon>
        <taxon>environmental samples</taxon>
    </lineage>
</organism>
<dbReference type="EC" id="6.1.1.16" evidence="12"/>
<name>A0A075H0V7_9EURY</name>
<keyword evidence="7 12" id="KW-0862">Zinc</keyword>
<accession>A0A075H0V7</accession>
<dbReference type="Pfam" id="PF23493">
    <property type="entry name" value="CysS_C"/>
    <property type="match status" value="1"/>
</dbReference>
<dbReference type="Gene3D" id="3.40.50.620">
    <property type="entry name" value="HUPs"/>
    <property type="match status" value="1"/>
</dbReference>
<evidence type="ECO:0000313" key="15">
    <source>
        <dbReference type="EMBL" id="AIF07603.1"/>
    </source>
</evidence>
<sequence>MLKVYNSASRALEEFAPRDPGKVRMYVCGLTVYNDMHLGHARSYVAFDAIRRWLEHSGYAVEHVQNHTDIDDKIIARAAEEGVTPAELADRYIARTTADLAALGVRPPHQMPRATDYVEQMVALIADLLAKGHAYVAEPAEGALAPDVYFDVPSASEQFGTLTGQSLDELEAGARVAVDPRKRNPADFALWKGAREGEPSWESPWGAGRPGWHIECSAMSLTLLGPQFDIHGGGSDLKFPHHESEILQTECHTGKHPMVKYWMHSGFLTVDKEKMSKSLDNFFLVRDVLQHSSAEVVRFYLLNGHYRSPIDFSDAALDEAAAAHDRLAATLHRYRAASGAADAPSALRGAVATARADFGATMDDDFNTREALAALFGLAREANRHEPESLAPDLRDAVVAAFEELGGEVLGLFASRESAGPSDAEIEALLEQREAARAAKGWAEADRIRDELAEQGVEVQDTPDGARWRRT</sequence>
<evidence type="ECO:0000256" key="6">
    <source>
        <dbReference type="ARBA" id="ARBA00022741"/>
    </source>
</evidence>
<evidence type="ECO:0000256" key="12">
    <source>
        <dbReference type="HAMAP-Rule" id="MF_00041"/>
    </source>
</evidence>
<dbReference type="SUPFAM" id="SSF52374">
    <property type="entry name" value="Nucleotidylyl transferase"/>
    <property type="match status" value="1"/>
</dbReference>
<keyword evidence="4 12" id="KW-0436">Ligase</keyword>
<keyword evidence="9 12" id="KW-0648">Protein biosynthesis</keyword>
<feature type="short sequence motif" description="'KMSKS' region" evidence="12">
    <location>
        <begin position="274"/>
        <end position="278"/>
    </location>
</feature>
<evidence type="ECO:0000256" key="11">
    <source>
        <dbReference type="ARBA" id="ARBA00047398"/>
    </source>
</evidence>
<keyword evidence="8 12" id="KW-0067">ATP-binding</keyword>
<dbReference type="InterPro" id="IPR024909">
    <property type="entry name" value="Cys-tRNA/MSH_ligase"/>
</dbReference>
<evidence type="ECO:0000256" key="2">
    <source>
        <dbReference type="ARBA" id="ARBA00005594"/>
    </source>
</evidence>
<dbReference type="PANTHER" id="PTHR10890:SF3">
    <property type="entry name" value="CYSTEINE--TRNA LIGASE, CYTOPLASMIC"/>
    <property type="match status" value="1"/>
</dbReference>
<evidence type="ECO:0000256" key="7">
    <source>
        <dbReference type="ARBA" id="ARBA00022833"/>
    </source>
</evidence>
<evidence type="ECO:0000256" key="13">
    <source>
        <dbReference type="SAM" id="MobiDB-lite"/>
    </source>
</evidence>
<dbReference type="GO" id="GO:0006423">
    <property type="term" value="P:cysteinyl-tRNA aminoacylation"/>
    <property type="evidence" value="ECO:0007669"/>
    <property type="project" value="UniProtKB-UniRule"/>
</dbReference>
<dbReference type="HAMAP" id="MF_00041">
    <property type="entry name" value="Cys_tRNA_synth"/>
    <property type="match status" value="1"/>
</dbReference>
<evidence type="ECO:0000256" key="9">
    <source>
        <dbReference type="ARBA" id="ARBA00022917"/>
    </source>
</evidence>
<keyword evidence="5 12" id="KW-0479">Metal-binding</keyword>
<dbReference type="GO" id="GO:0008270">
    <property type="term" value="F:zinc ion binding"/>
    <property type="evidence" value="ECO:0007669"/>
    <property type="project" value="UniProtKB-UniRule"/>
</dbReference>
<evidence type="ECO:0000256" key="8">
    <source>
        <dbReference type="ARBA" id="ARBA00022840"/>
    </source>
</evidence>
<comment type="similarity">
    <text evidence="2 12">Belongs to the class-I aminoacyl-tRNA synthetase family.</text>
</comment>
<dbReference type="SMART" id="SM00840">
    <property type="entry name" value="DALR_2"/>
    <property type="match status" value="1"/>
</dbReference>
<feature type="binding site" evidence="12">
    <location>
        <position position="277"/>
    </location>
    <ligand>
        <name>ATP</name>
        <dbReference type="ChEBI" id="CHEBI:30616"/>
    </ligand>
</feature>
<dbReference type="InterPro" id="IPR032678">
    <property type="entry name" value="tRNA-synt_1_cat_dom"/>
</dbReference>
<feature type="binding site" evidence="12">
    <location>
        <position position="216"/>
    </location>
    <ligand>
        <name>Zn(2+)</name>
        <dbReference type="ChEBI" id="CHEBI:29105"/>
    </ligand>
</feature>
<feature type="region of interest" description="Disordered" evidence="13">
    <location>
        <begin position="451"/>
        <end position="471"/>
    </location>
</feature>
<dbReference type="NCBIfam" id="TIGR00435">
    <property type="entry name" value="cysS"/>
    <property type="match status" value="1"/>
</dbReference>
<dbReference type="CDD" id="cd00672">
    <property type="entry name" value="CysRS_core"/>
    <property type="match status" value="1"/>
</dbReference>
<dbReference type="SUPFAM" id="SSF47323">
    <property type="entry name" value="Anticodon-binding domain of a subclass of class I aminoacyl-tRNA synthetases"/>
    <property type="match status" value="1"/>
</dbReference>
<feature type="domain" description="Cysteinyl-tRNA synthetase class Ia DALR" evidence="14">
    <location>
        <begin position="357"/>
        <end position="430"/>
    </location>
</feature>
<comment type="subcellular location">
    <subcellularLocation>
        <location evidence="1 12">Cytoplasm</location>
    </subcellularLocation>
</comment>
<evidence type="ECO:0000256" key="4">
    <source>
        <dbReference type="ARBA" id="ARBA00022598"/>
    </source>
</evidence>
<reference evidence="15" key="1">
    <citation type="journal article" date="2014" name="Genome Biol. Evol.">
        <title>Pangenome evidence for extensive interdomain horizontal transfer affecting lineage core and shell genes in uncultured planktonic thaumarchaeota and euryarchaeota.</title>
        <authorList>
            <person name="Deschamps P."/>
            <person name="Zivanovic Y."/>
            <person name="Moreira D."/>
            <person name="Rodriguez-Valera F."/>
            <person name="Lopez-Garcia P."/>
        </authorList>
    </citation>
    <scope>NUCLEOTIDE SEQUENCE</scope>
</reference>
<dbReference type="AlphaFoldDB" id="A0A075H0V7"/>
<dbReference type="InterPro" id="IPR056411">
    <property type="entry name" value="CysS_C"/>
</dbReference>
<dbReference type="PANTHER" id="PTHR10890">
    <property type="entry name" value="CYSTEINYL-TRNA SYNTHETASE"/>
    <property type="match status" value="1"/>
</dbReference>
<feature type="binding site" evidence="12">
    <location>
        <position position="28"/>
    </location>
    <ligand>
        <name>Zn(2+)</name>
        <dbReference type="ChEBI" id="CHEBI:29105"/>
    </ligand>
</feature>
<dbReference type="GO" id="GO:0005524">
    <property type="term" value="F:ATP binding"/>
    <property type="evidence" value="ECO:0007669"/>
    <property type="project" value="UniProtKB-UniRule"/>
</dbReference>
<dbReference type="PRINTS" id="PR00983">
    <property type="entry name" value="TRNASYNTHCYS"/>
</dbReference>
<dbReference type="InterPro" id="IPR014729">
    <property type="entry name" value="Rossmann-like_a/b/a_fold"/>
</dbReference>
<protein>
    <recommendedName>
        <fullName evidence="12">Cysteine--tRNA ligase</fullName>
        <ecNumber evidence="12">6.1.1.16</ecNumber>
    </recommendedName>
    <alternativeName>
        <fullName evidence="12">Cysteinyl-tRNA synthetase</fullName>
        <shortName evidence="12">CysRS</shortName>
    </alternativeName>
</protein>
<dbReference type="InterPro" id="IPR015803">
    <property type="entry name" value="Cys-tRNA-ligase"/>
</dbReference>
<dbReference type="InterPro" id="IPR015273">
    <property type="entry name" value="Cys-tRNA-synt_Ia_DALR"/>
</dbReference>
<feature type="binding site" evidence="12">
    <location>
        <position position="245"/>
    </location>
    <ligand>
        <name>Zn(2+)</name>
        <dbReference type="ChEBI" id="CHEBI:29105"/>
    </ligand>
</feature>
<evidence type="ECO:0000256" key="5">
    <source>
        <dbReference type="ARBA" id="ARBA00022723"/>
    </source>
</evidence>
<dbReference type="Pfam" id="PF09190">
    <property type="entry name" value="DALR_2"/>
    <property type="match status" value="1"/>
</dbReference>
<comment type="cofactor">
    <cofactor evidence="12">
        <name>Zn(2+)</name>
        <dbReference type="ChEBI" id="CHEBI:29105"/>
    </cofactor>
    <text evidence="12">Binds 1 zinc ion per subunit.</text>
</comment>
<comment type="catalytic activity">
    <reaction evidence="11 12">
        <text>tRNA(Cys) + L-cysteine + ATP = L-cysteinyl-tRNA(Cys) + AMP + diphosphate</text>
        <dbReference type="Rhea" id="RHEA:17773"/>
        <dbReference type="Rhea" id="RHEA-COMP:9661"/>
        <dbReference type="Rhea" id="RHEA-COMP:9679"/>
        <dbReference type="ChEBI" id="CHEBI:30616"/>
        <dbReference type="ChEBI" id="CHEBI:33019"/>
        <dbReference type="ChEBI" id="CHEBI:35235"/>
        <dbReference type="ChEBI" id="CHEBI:78442"/>
        <dbReference type="ChEBI" id="CHEBI:78517"/>
        <dbReference type="ChEBI" id="CHEBI:456215"/>
        <dbReference type="EC" id="6.1.1.16"/>
    </reaction>
</comment>
<dbReference type="GO" id="GO:0005829">
    <property type="term" value="C:cytosol"/>
    <property type="evidence" value="ECO:0007669"/>
    <property type="project" value="TreeGrafter"/>
</dbReference>
<dbReference type="Pfam" id="PF01406">
    <property type="entry name" value="tRNA-synt_1e"/>
    <property type="match status" value="1"/>
</dbReference>
<evidence type="ECO:0000256" key="1">
    <source>
        <dbReference type="ARBA" id="ARBA00004496"/>
    </source>
</evidence>
<dbReference type="FunFam" id="3.40.50.620:FF:000009">
    <property type="entry name" value="Cysteine--tRNA ligase"/>
    <property type="match status" value="1"/>
</dbReference>
<keyword evidence="6 12" id="KW-0547">Nucleotide-binding</keyword>
<proteinExistence type="inferred from homology"/>
<keyword evidence="3 12" id="KW-0963">Cytoplasm</keyword>